<protein>
    <recommendedName>
        <fullName evidence="1">TniQ domain-containing protein</fullName>
    </recommendedName>
</protein>
<dbReference type="Pfam" id="PF06527">
    <property type="entry name" value="TniQ"/>
    <property type="match status" value="1"/>
</dbReference>
<accession>A0ABU0GD74</accession>
<name>A0ABU0GD74_9HYPH</name>
<evidence type="ECO:0000259" key="1">
    <source>
        <dbReference type="Pfam" id="PF06527"/>
    </source>
</evidence>
<reference evidence="2 3" key="1">
    <citation type="submission" date="2023-07" db="EMBL/GenBank/DDBJ databases">
        <title>Genomic Encyclopedia of Type Strains, Phase IV (KMG-IV): sequencing the most valuable type-strain genomes for metagenomic binning, comparative biology and taxonomic classification.</title>
        <authorList>
            <person name="Goeker M."/>
        </authorList>
    </citation>
    <scope>NUCLEOTIDE SEQUENCE [LARGE SCALE GENOMIC DNA]</scope>
    <source>
        <strain evidence="2 3">DSM 1111</strain>
    </source>
</reference>
<gene>
    <name evidence="2" type="ORF">J2045_004351</name>
</gene>
<evidence type="ECO:0000313" key="2">
    <source>
        <dbReference type="EMBL" id="MDQ0423299.1"/>
    </source>
</evidence>
<proteinExistence type="predicted"/>
<sequence>MLDRLTMPFSNWSVEPGNTEGALGYFARLVDDEGHDSMRVYSKWIEVNGRNIVPSSLLEVVCDLPISDDRRRRLAHATPVERDGSYWLGGQRFARRDLSFRRRRWCPACLAEKPYHRSWWDILAVRRCPYHDLELVDRDIDNRPVGWWWPRFDVTKSGNALAGPRRPNVLRRGTLAAYLLMRMDYEDAWKAPLLDGLDATVVIDLCHLVGRLVSNSKTDSIPQLASRTVDAGYRALASDRAHLVGAIARWMERNLLRAEIDRSYSVVFGWAYDQARSLLDVSAKRMLLSAFRKAHATVLTGGHASQADDDGMVSLTELAAEIGVDRRGLSSLISALGSAGKAKDGKRRMSFDSSQIAEIKREFGALLSREKVGDLLGIRSWEISPLSAAGYLIPVSRASCDGDRGFRFLRRQVDEILRLIALIPRVSTGASRKFRAYCRAENRPVGDVAVAILRGEIAVRDVDGRTGFRGVRIALDGNQLPERQHQSDTISMCEE</sequence>
<feature type="domain" description="TniQ" evidence="1">
    <location>
        <begin position="74"/>
        <end position="135"/>
    </location>
</feature>
<organism evidence="2 3">
    <name type="scientific">Peteryoungia aggregata LMG 23059</name>
    <dbReference type="NCBI Taxonomy" id="1368425"/>
    <lineage>
        <taxon>Bacteria</taxon>
        <taxon>Pseudomonadati</taxon>
        <taxon>Pseudomonadota</taxon>
        <taxon>Alphaproteobacteria</taxon>
        <taxon>Hyphomicrobiales</taxon>
        <taxon>Rhizobiaceae</taxon>
        <taxon>Peteryoungia</taxon>
    </lineage>
</organism>
<keyword evidence="3" id="KW-1185">Reference proteome</keyword>
<dbReference type="InterPro" id="IPR009492">
    <property type="entry name" value="TniQ"/>
</dbReference>
<dbReference type="RefSeq" id="WP_307376999.1">
    <property type="nucleotide sequence ID" value="NZ_JAUSUW010000018.1"/>
</dbReference>
<evidence type="ECO:0000313" key="3">
    <source>
        <dbReference type="Proteomes" id="UP001238496"/>
    </source>
</evidence>
<dbReference type="Proteomes" id="UP001238496">
    <property type="component" value="Unassembled WGS sequence"/>
</dbReference>
<dbReference type="EMBL" id="JAUSUW010000018">
    <property type="protein sequence ID" value="MDQ0423299.1"/>
    <property type="molecule type" value="Genomic_DNA"/>
</dbReference>
<comment type="caution">
    <text evidence="2">The sequence shown here is derived from an EMBL/GenBank/DDBJ whole genome shotgun (WGS) entry which is preliminary data.</text>
</comment>